<protein>
    <submittedName>
        <fullName evidence="1">Uncharacterized protein</fullName>
    </submittedName>
</protein>
<gene>
    <name evidence="1" type="ORF">AKJ64_02290</name>
</gene>
<reference evidence="1 2" key="1">
    <citation type="journal article" date="2016" name="Sci. Rep.">
        <title>Metabolic traits of an uncultured archaeal lineage -MSBL1- from brine pools of the Red Sea.</title>
        <authorList>
            <person name="Mwirichia R."/>
            <person name="Alam I."/>
            <person name="Rashid M."/>
            <person name="Vinu M."/>
            <person name="Ba-Alawi W."/>
            <person name="Anthony Kamau A."/>
            <person name="Kamanda Ngugi D."/>
            <person name="Goker M."/>
            <person name="Klenk H.P."/>
            <person name="Bajic V."/>
            <person name="Stingl U."/>
        </authorList>
    </citation>
    <scope>NUCLEOTIDE SEQUENCE [LARGE SCALE GENOMIC DNA]</scope>
    <source>
        <strain evidence="1">SCGC-AAA259E17</strain>
    </source>
</reference>
<organism evidence="1 2">
    <name type="scientific">candidate division MSBL1 archaeon SCGC-AAA259E17</name>
    <dbReference type="NCBI Taxonomy" id="1698263"/>
    <lineage>
        <taxon>Archaea</taxon>
        <taxon>Methanobacteriati</taxon>
        <taxon>Methanobacteriota</taxon>
        <taxon>candidate division MSBL1</taxon>
    </lineage>
</organism>
<accession>A0A133UEW7</accession>
<dbReference type="EMBL" id="LHXN01000032">
    <property type="protein sequence ID" value="KXA92763.1"/>
    <property type="molecule type" value="Genomic_DNA"/>
</dbReference>
<evidence type="ECO:0000313" key="2">
    <source>
        <dbReference type="Proteomes" id="UP000070373"/>
    </source>
</evidence>
<dbReference type="Proteomes" id="UP000070373">
    <property type="component" value="Unassembled WGS sequence"/>
</dbReference>
<keyword evidence="2" id="KW-1185">Reference proteome</keyword>
<evidence type="ECO:0000313" key="1">
    <source>
        <dbReference type="EMBL" id="KXA92763.1"/>
    </source>
</evidence>
<sequence length="102" mass="11636">MKEKEYTLRLHWKQGSDFADELKKADTVPEALRSWAERFERNAEHCRELADEFDGEDVEADATVHHIGFYGDEEVLEKAAEKGLLEVTESAESESHGKARKG</sequence>
<dbReference type="AlphaFoldDB" id="A0A133UEW7"/>
<proteinExistence type="predicted"/>
<comment type="caution">
    <text evidence="1">The sequence shown here is derived from an EMBL/GenBank/DDBJ whole genome shotgun (WGS) entry which is preliminary data.</text>
</comment>
<name>A0A133UEW7_9EURY</name>